<dbReference type="SUPFAM" id="SSF55447">
    <property type="entry name" value="CO dehydrogenase flavoprotein C-terminal domain-like"/>
    <property type="match status" value="1"/>
</dbReference>
<dbReference type="Gene3D" id="1.10.150.120">
    <property type="entry name" value="[2Fe-2S]-binding domain"/>
    <property type="match status" value="1"/>
</dbReference>
<dbReference type="InterPro" id="IPR006058">
    <property type="entry name" value="2Fe2S_fd_BS"/>
</dbReference>
<evidence type="ECO:0000256" key="5">
    <source>
        <dbReference type="ARBA" id="ARBA00023004"/>
    </source>
</evidence>
<dbReference type="Pfam" id="PF00941">
    <property type="entry name" value="FAD_binding_5"/>
    <property type="match status" value="1"/>
</dbReference>
<dbReference type="PROSITE" id="PS00197">
    <property type="entry name" value="2FE2S_FER_1"/>
    <property type="match status" value="1"/>
</dbReference>
<sequence length="471" mass="49124">MGRLEITVNGIVRDATGTPPQTNLLTWLRSIGLTAAKEGCAEGECGACAVLIVRPDGARSRLDSVNSCLVTLGSLHGAEVVTVEGLGTPDRLHPTQAVLAAAGGSQCGYCTPGFVSSLAGEYYRADRTPGQHGCGNGVHLEALAGNLCRCTGYRPIKDAALAIESPPADDPWVERLAQPSSWPSPVSVSDAAGAVVRPASLAEAFDALDADGAAPLAGGTDLNVERNILGRTKATLVAVEALPELRCLEFTDDHIEIGAGLTLSEIERRLAGRVPLLDALWPQFASPLIRNAATLGGNLGTASPIGDSPPTLLALEASVVLIGRRGEREVPLADYFTGYRQTLREPGELIKSVRVPLPLAPLTAFHKIAKRRMDDISSVAVGYAVELSDGVVSRVRIGLGGVAATPIRALATEDALLGCAWTPETAAAAASVMKTEGTPISDARASAAYRSAMLEQSLLKFFASTREEVAR</sequence>
<dbReference type="InterPro" id="IPR036884">
    <property type="entry name" value="2Fe-2S-bd_dom_sf"/>
</dbReference>
<dbReference type="PANTHER" id="PTHR42659">
    <property type="entry name" value="XANTHINE DEHYDROGENASE SUBUNIT C-RELATED"/>
    <property type="match status" value="1"/>
</dbReference>
<dbReference type="SUPFAM" id="SSF54292">
    <property type="entry name" value="2Fe-2S ferredoxin-like"/>
    <property type="match status" value="1"/>
</dbReference>
<dbReference type="Proteomes" id="UP000291933">
    <property type="component" value="Unassembled WGS sequence"/>
</dbReference>
<evidence type="ECO:0000313" key="8">
    <source>
        <dbReference type="EMBL" id="TBT94234.1"/>
    </source>
</evidence>
<keyword evidence="1" id="KW-0285">Flavoprotein</keyword>
<keyword evidence="2" id="KW-0479">Metal-binding</keyword>
<dbReference type="GO" id="GO:0016491">
    <property type="term" value="F:oxidoreductase activity"/>
    <property type="evidence" value="ECO:0007669"/>
    <property type="project" value="UniProtKB-KW"/>
</dbReference>
<dbReference type="InterPro" id="IPR016167">
    <property type="entry name" value="FAD-bd_PCMH_sub1"/>
</dbReference>
<comment type="caution">
    <text evidence="8">The sequence shown here is derived from an EMBL/GenBank/DDBJ whole genome shotgun (WGS) entry which is preliminary data.</text>
</comment>
<organism evidence="8 9">
    <name type="scientific">Propioniciclava tarda</name>
    <dbReference type="NCBI Taxonomy" id="433330"/>
    <lineage>
        <taxon>Bacteria</taxon>
        <taxon>Bacillati</taxon>
        <taxon>Actinomycetota</taxon>
        <taxon>Actinomycetes</taxon>
        <taxon>Propionibacteriales</taxon>
        <taxon>Propionibacteriaceae</taxon>
        <taxon>Propioniciclava</taxon>
    </lineage>
</organism>
<reference evidence="8 9" key="1">
    <citation type="submission" date="2019-01" db="EMBL/GenBank/DDBJ databases">
        <title>Lactibacter flavus gen. nov., sp. nov., a novel bacterium of the family Propionibacteriaceae isolated from raw milk and dairy products.</title>
        <authorList>
            <person name="Huptas C."/>
            <person name="Wenning M."/>
            <person name="Breitenwieser F."/>
            <person name="Doll E."/>
            <person name="Von Neubeck M."/>
            <person name="Busse H.-J."/>
            <person name="Scherer S."/>
        </authorList>
    </citation>
    <scope>NUCLEOTIDE SEQUENCE [LARGE SCALE GENOMIC DNA]</scope>
    <source>
        <strain evidence="8 9">DSM 22130</strain>
    </source>
</reference>
<dbReference type="InterPro" id="IPR016169">
    <property type="entry name" value="FAD-bd_PCMH_sub2"/>
</dbReference>
<dbReference type="PROSITE" id="PS51387">
    <property type="entry name" value="FAD_PCMH"/>
    <property type="match status" value="1"/>
</dbReference>
<protein>
    <submittedName>
        <fullName evidence="8">2Fe-2S iron-sulfur cluster binding domain-containing protein</fullName>
    </submittedName>
</protein>
<feature type="domain" description="2Fe-2S ferredoxin-type" evidence="6">
    <location>
        <begin position="2"/>
        <end position="86"/>
    </location>
</feature>
<keyword evidence="5" id="KW-0408">Iron</keyword>
<keyword evidence="3" id="KW-0274">FAD</keyword>
<keyword evidence="9" id="KW-1185">Reference proteome</keyword>
<dbReference type="InterPro" id="IPR002888">
    <property type="entry name" value="2Fe-2S-bd"/>
</dbReference>
<keyword evidence="4" id="KW-0560">Oxidoreductase</keyword>
<dbReference type="InterPro" id="IPR051312">
    <property type="entry name" value="Diverse_Substr_Oxidored"/>
</dbReference>
<dbReference type="RefSeq" id="WP_131172760.1">
    <property type="nucleotide sequence ID" value="NZ_FXTL01000016.1"/>
</dbReference>
<evidence type="ECO:0000256" key="3">
    <source>
        <dbReference type="ARBA" id="ARBA00022827"/>
    </source>
</evidence>
<dbReference type="PROSITE" id="PS51085">
    <property type="entry name" value="2FE2S_FER_2"/>
    <property type="match status" value="1"/>
</dbReference>
<dbReference type="Pfam" id="PF00111">
    <property type="entry name" value="Fer2"/>
    <property type="match status" value="1"/>
</dbReference>
<dbReference type="Gene3D" id="3.30.465.10">
    <property type="match status" value="1"/>
</dbReference>
<feature type="domain" description="FAD-binding PCMH-type" evidence="7">
    <location>
        <begin position="188"/>
        <end position="360"/>
    </location>
</feature>
<dbReference type="InterPro" id="IPR005107">
    <property type="entry name" value="CO_DH_flav_C"/>
</dbReference>
<dbReference type="Pfam" id="PF01799">
    <property type="entry name" value="Fer2_2"/>
    <property type="match status" value="1"/>
</dbReference>
<dbReference type="GO" id="GO:0051537">
    <property type="term" value="F:2 iron, 2 sulfur cluster binding"/>
    <property type="evidence" value="ECO:0007669"/>
    <property type="project" value="InterPro"/>
</dbReference>
<evidence type="ECO:0000259" key="6">
    <source>
        <dbReference type="PROSITE" id="PS51085"/>
    </source>
</evidence>
<dbReference type="GO" id="GO:0071949">
    <property type="term" value="F:FAD binding"/>
    <property type="evidence" value="ECO:0007669"/>
    <property type="project" value="InterPro"/>
</dbReference>
<dbReference type="Gene3D" id="3.10.20.30">
    <property type="match status" value="1"/>
</dbReference>
<dbReference type="Gene3D" id="3.30.390.50">
    <property type="entry name" value="CO dehydrogenase flavoprotein, C-terminal domain"/>
    <property type="match status" value="1"/>
</dbReference>
<accession>A0A4Q9KIW2</accession>
<dbReference type="EMBL" id="SDMR01000016">
    <property type="protein sequence ID" value="TBT94234.1"/>
    <property type="molecule type" value="Genomic_DNA"/>
</dbReference>
<dbReference type="InterPro" id="IPR012675">
    <property type="entry name" value="Beta-grasp_dom_sf"/>
</dbReference>
<evidence type="ECO:0000313" key="9">
    <source>
        <dbReference type="Proteomes" id="UP000291933"/>
    </source>
</evidence>
<dbReference type="SMART" id="SM01092">
    <property type="entry name" value="CO_deh_flav_C"/>
    <property type="match status" value="1"/>
</dbReference>
<dbReference type="Gene3D" id="3.30.43.10">
    <property type="entry name" value="Uridine Diphospho-n-acetylenolpyruvylglucosamine Reductase, domain 2"/>
    <property type="match status" value="1"/>
</dbReference>
<dbReference type="Pfam" id="PF03450">
    <property type="entry name" value="CO_deh_flav_C"/>
    <property type="match status" value="1"/>
</dbReference>
<dbReference type="OrthoDB" id="9758509at2"/>
<evidence type="ECO:0000256" key="4">
    <source>
        <dbReference type="ARBA" id="ARBA00023002"/>
    </source>
</evidence>
<dbReference type="GO" id="GO:0046872">
    <property type="term" value="F:metal ion binding"/>
    <property type="evidence" value="ECO:0007669"/>
    <property type="project" value="UniProtKB-KW"/>
</dbReference>
<dbReference type="InterPro" id="IPR002346">
    <property type="entry name" value="Mopterin_DH_FAD-bd"/>
</dbReference>
<evidence type="ECO:0000259" key="7">
    <source>
        <dbReference type="PROSITE" id="PS51387"/>
    </source>
</evidence>
<dbReference type="PANTHER" id="PTHR42659:SF2">
    <property type="entry name" value="XANTHINE DEHYDROGENASE SUBUNIT C-RELATED"/>
    <property type="match status" value="1"/>
</dbReference>
<dbReference type="AlphaFoldDB" id="A0A4Q9KIW2"/>
<gene>
    <name evidence="8" type="ORF">ET996_11785</name>
</gene>
<dbReference type="InterPro" id="IPR016166">
    <property type="entry name" value="FAD-bd_PCMH"/>
</dbReference>
<name>A0A4Q9KIW2_PROTD</name>
<dbReference type="SUPFAM" id="SSF47741">
    <property type="entry name" value="CO dehydrogenase ISP C-domain like"/>
    <property type="match status" value="1"/>
</dbReference>
<evidence type="ECO:0000256" key="1">
    <source>
        <dbReference type="ARBA" id="ARBA00022630"/>
    </source>
</evidence>
<dbReference type="InterPro" id="IPR001041">
    <property type="entry name" value="2Fe-2S_ferredoxin-type"/>
</dbReference>
<evidence type="ECO:0000256" key="2">
    <source>
        <dbReference type="ARBA" id="ARBA00022723"/>
    </source>
</evidence>
<proteinExistence type="predicted"/>
<dbReference type="PIRSF" id="PIRSF036557">
    <property type="entry name" value="XdhA_RC"/>
    <property type="match status" value="1"/>
</dbReference>
<dbReference type="InterPro" id="IPR036683">
    <property type="entry name" value="CO_DH_flav_C_dom_sf"/>
</dbReference>
<dbReference type="SUPFAM" id="SSF56176">
    <property type="entry name" value="FAD-binding/transporter-associated domain-like"/>
    <property type="match status" value="1"/>
</dbReference>
<dbReference type="InterPro" id="IPR036318">
    <property type="entry name" value="FAD-bd_PCMH-like_sf"/>
</dbReference>
<dbReference type="InterPro" id="IPR036010">
    <property type="entry name" value="2Fe-2S_ferredoxin-like_sf"/>
</dbReference>
<dbReference type="InterPro" id="IPR012175">
    <property type="entry name" value="Xanth_DH_ssu_bac"/>
</dbReference>